<dbReference type="InterPro" id="IPR025558">
    <property type="entry name" value="DUF4283"/>
</dbReference>
<feature type="region of interest" description="Disordered" evidence="3">
    <location>
        <begin position="484"/>
        <end position="506"/>
    </location>
</feature>
<evidence type="ECO:0000313" key="9">
    <source>
        <dbReference type="Proteomes" id="UP000824890"/>
    </source>
</evidence>
<evidence type="ECO:0000259" key="6">
    <source>
        <dbReference type="Pfam" id="PF14392"/>
    </source>
</evidence>
<dbReference type="PANTHER" id="PTHR11017">
    <property type="entry name" value="LEUCINE-RICH REPEAT-CONTAINING PROTEIN"/>
    <property type="match status" value="1"/>
</dbReference>
<feature type="compositionally biased region" description="Basic residues" evidence="3">
    <location>
        <begin position="487"/>
        <end position="496"/>
    </location>
</feature>
<dbReference type="Pfam" id="PF23282">
    <property type="entry name" value="WHD_ROQ1"/>
    <property type="match status" value="1"/>
</dbReference>
<dbReference type="EMBL" id="JAGKQM010000016">
    <property type="protein sequence ID" value="KAH0873666.1"/>
    <property type="molecule type" value="Genomic_DNA"/>
</dbReference>
<name>A0ABQ7Z0H4_BRANA</name>
<dbReference type="PANTHER" id="PTHR11017:SF334">
    <property type="entry name" value="TIR DOMAIN-CONTAINING PROTEIN"/>
    <property type="match status" value="1"/>
</dbReference>
<feature type="domain" description="Disease resistance protein Roq1-like winged-helix" evidence="7">
    <location>
        <begin position="629"/>
        <end position="700"/>
    </location>
</feature>
<evidence type="ECO:0000259" key="5">
    <source>
        <dbReference type="Pfam" id="PF14111"/>
    </source>
</evidence>
<feature type="transmembrane region" description="Helical" evidence="4">
    <location>
        <begin position="1254"/>
        <end position="1278"/>
    </location>
</feature>
<evidence type="ECO:0000256" key="4">
    <source>
        <dbReference type="SAM" id="Phobius"/>
    </source>
</evidence>
<dbReference type="InterPro" id="IPR032675">
    <property type="entry name" value="LRR_dom_sf"/>
</dbReference>
<keyword evidence="4" id="KW-0812">Transmembrane</keyword>
<dbReference type="InterPro" id="IPR044974">
    <property type="entry name" value="Disease_R_plants"/>
</dbReference>
<evidence type="ECO:0008006" key="10">
    <source>
        <dbReference type="Google" id="ProtNLM"/>
    </source>
</evidence>
<dbReference type="Proteomes" id="UP000824890">
    <property type="component" value="Unassembled WGS sequence"/>
</dbReference>
<feature type="domain" description="Zinc knuckle CX2CX4HX4C" evidence="6">
    <location>
        <begin position="174"/>
        <end position="221"/>
    </location>
</feature>
<sequence>MRSSLHTRSAHMVDLKGKGILYEDDDDPIKLTEQDDSQVIKEFRMSLIGKNLNPKMQNAEKLLQSMPTQWGLQDRITANDLGKGKFLFNFTTEEDLMSVLQKGPFHYNYCMFVLVRWEPVVHDDYPWIIPFWVQLYGFPLHLWTVTNLKNIGSRIGHVDVDSIELTEGRMRIEVDSRRPLKFKRKVESPNAEEVTIEIKYDMLFKHCTTCGLMSHEKGYCPAMEPPARVSSERGGVFTRVQIPQVRNTRQPSLNEYNQLSLQRDTEPARNGAENREMASRWSAPRNQTMVRGRYQDDHAYQNRNTGAGDRFRSHSDRIIRRRDERHSGNRYGGSRYQRGPYDRKEELTWREKKMDMPLLKDKNTAYAVRTERSQDEMEVEATGGKMRIASTIVTPSHQLTPQEDNVTIRGKNVALSLTFSPQANGGAENDQIIGALKDMEILDTNDAGMMECDVQDDDLLADEVREMDEKARHSHVAASSNVMLAQRNKKSSRSGAKRSAPLGIQSREREILRQGSRLATDIWDDEAEMIEKIAIDVSNKINVTPSNEFEGLVGMEAHLRKLNAYLHLECDEVKMIGIQGPAGIGLRVVGSSLRGENRNEWEGQVSRLEYSLDRKIENALRVGYDKLMKKEQSLFLHIAFFFNNETIDHLTTMLADSDLDVRNGLKTLSEKSLVHISTNGLITMHCLLQKLGRQVVYEQSNEPGKRQFLVEAEEIRNVLENETGTGSVLGISLDMSKISEFSISGRAFEGMRNLRFLRVYGRHFSTLQMLEDMEYLPRLRLLHWDSYPGTLLPPTFRPECLVEFNMAYSKLEKLWQGIQPLTNLKDIDLGHSKNLIEIPDLSKATSLKTLTLTSCTSLVELPSSIRNLHKLKKLMMMGCAKLQIIPKNINLASLEEVDMSDCSLLRSYPDISMNIKDLDVGNTKLDVHPSIVERLPRLEWFRIGSRNLKRLTHVPESVTHLDLSNSDIVRIPDCVIGLSRLESLFVFKCRKLMSLQGLPSSLKYIDATDCGSLERVCIYFNDPMRGLMFQYPIRELMFQNCLKLDEETRREIIQQWVYEYVCLPGKDIPAEFTNKAKGNSITIPMVTFSSSSRFKACLMFSPIKYSYLDITCRLITEGGVIIMEIKWDSMNVSHFLTEHLFVCGGNLVQETRKVDVQATKIFFEFSCVDNLKILECGVQILSEETESCNGSEVDYFDTGGSPDNHTYGDEYYEMDDEVAQSEYKYNWSWLKKFWYGEEYERDDDDKEEYINNHYGWNTAMMMKVFVVGMSLLLLYLVIT</sequence>
<dbReference type="InterPro" id="IPR058192">
    <property type="entry name" value="WHD_ROQ1-like"/>
</dbReference>
<comment type="caution">
    <text evidence="8">The sequence shown here is derived from an EMBL/GenBank/DDBJ whole genome shotgun (WGS) entry which is preliminary data.</text>
</comment>
<organism evidence="8 9">
    <name type="scientific">Brassica napus</name>
    <name type="common">Rape</name>
    <dbReference type="NCBI Taxonomy" id="3708"/>
    <lineage>
        <taxon>Eukaryota</taxon>
        <taxon>Viridiplantae</taxon>
        <taxon>Streptophyta</taxon>
        <taxon>Embryophyta</taxon>
        <taxon>Tracheophyta</taxon>
        <taxon>Spermatophyta</taxon>
        <taxon>Magnoliopsida</taxon>
        <taxon>eudicotyledons</taxon>
        <taxon>Gunneridae</taxon>
        <taxon>Pentapetalae</taxon>
        <taxon>rosids</taxon>
        <taxon>malvids</taxon>
        <taxon>Brassicales</taxon>
        <taxon>Brassicaceae</taxon>
        <taxon>Brassiceae</taxon>
        <taxon>Brassica</taxon>
    </lineage>
</organism>
<keyword evidence="1" id="KW-0433">Leucine-rich repeat</keyword>
<evidence type="ECO:0000256" key="1">
    <source>
        <dbReference type="ARBA" id="ARBA00022614"/>
    </source>
</evidence>
<dbReference type="InterPro" id="IPR011713">
    <property type="entry name" value="Leu-rich_rpt_3"/>
</dbReference>
<gene>
    <name evidence="8" type="ORF">HID58_071028</name>
</gene>
<dbReference type="Pfam" id="PF14392">
    <property type="entry name" value="zf-CCHC_4"/>
    <property type="match status" value="1"/>
</dbReference>
<dbReference type="InterPro" id="IPR025836">
    <property type="entry name" value="Zn_knuckle_CX2CX4HX4C"/>
</dbReference>
<evidence type="ECO:0000313" key="8">
    <source>
        <dbReference type="EMBL" id="KAH0873666.1"/>
    </source>
</evidence>
<feature type="region of interest" description="Disordered" evidence="3">
    <location>
        <begin position="298"/>
        <end position="339"/>
    </location>
</feature>
<evidence type="ECO:0000259" key="7">
    <source>
        <dbReference type="Pfam" id="PF23282"/>
    </source>
</evidence>
<dbReference type="Pfam" id="PF07725">
    <property type="entry name" value="LRR_3"/>
    <property type="match status" value="1"/>
</dbReference>
<keyword evidence="4" id="KW-1133">Transmembrane helix</keyword>
<accession>A0ABQ7Z0H4</accession>
<reference evidence="8 9" key="1">
    <citation type="submission" date="2021-05" db="EMBL/GenBank/DDBJ databases">
        <title>Genome Assembly of Synthetic Allotetraploid Brassica napus Reveals Homoeologous Exchanges between Subgenomes.</title>
        <authorList>
            <person name="Davis J.T."/>
        </authorList>
    </citation>
    <scope>NUCLEOTIDE SEQUENCE [LARGE SCALE GENOMIC DNA]</scope>
    <source>
        <strain evidence="9">cv. Da-Ae</strain>
        <tissue evidence="8">Seedling</tissue>
    </source>
</reference>
<dbReference type="Gene3D" id="3.80.10.10">
    <property type="entry name" value="Ribonuclease Inhibitor"/>
    <property type="match status" value="2"/>
</dbReference>
<keyword evidence="4" id="KW-0472">Membrane</keyword>
<feature type="compositionally biased region" description="Basic and acidic residues" evidence="3">
    <location>
        <begin position="309"/>
        <end position="327"/>
    </location>
</feature>
<protein>
    <recommendedName>
        <fullName evidence="10">DUF4283 domain-containing protein</fullName>
    </recommendedName>
</protein>
<keyword evidence="2" id="KW-0677">Repeat</keyword>
<evidence type="ECO:0000256" key="2">
    <source>
        <dbReference type="ARBA" id="ARBA00022737"/>
    </source>
</evidence>
<feature type="domain" description="DUF4283" evidence="5">
    <location>
        <begin position="41"/>
        <end position="120"/>
    </location>
</feature>
<dbReference type="Pfam" id="PF14111">
    <property type="entry name" value="DUF4283"/>
    <property type="match status" value="1"/>
</dbReference>
<keyword evidence="9" id="KW-1185">Reference proteome</keyword>
<dbReference type="SUPFAM" id="SSF52058">
    <property type="entry name" value="L domain-like"/>
    <property type="match status" value="1"/>
</dbReference>
<proteinExistence type="predicted"/>
<evidence type="ECO:0000256" key="3">
    <source>
        <dbReference type="SAM" id="MobiDB-lite"/>
    </source>
</evidence>